<dbReference type="SUPFAM" id="SSF55073">
    <property type="entry name" value="Nucleotide cyclase"/>
    <property type="match status" value="1"/>
</dbReference>
<dbReference type="Pfam" id="PF00990">
    <property type="entry name" value="GGDEF"/>
    <property type="match status" value="1"/>
</dbReference>
<comment type="caution">
    <text evidence="3">The sequence shown here is derived from an EMBL/GenBank/DDBJ whole genome shotgun (WGS) entry which is preliminary data.</text>
</comment>
<evidence type="ECO:0000313" key="3">
    <source>
        <dbReference type="EMBL" id="MBS4202237.1"/>
    </source>
</evidence>
<dbReference type="AlphaFoldDB" id="A0A942TU03"/>
<dbReference type="PANTHER" id="PTHR46663">
    <property type="entry name" value="DIGUANYLATE CYCLASE DGCT-RELATED"/>
    <property type="match status" value="1"/>
</dbReference>
<dbReference type="PANTHER" id="PTHR46663:SF4">
    <property type="entry name" value="DIGUANYLATE CYCLASE DGCT-RELATED"/>
    <property type="match status" value="1"/>
</dbReference>
<name>A0A942TU03_9BACI</name>
<evidence type="ECO:0000256" key="1">
    <source>
        <dbReference type="SAM" id="Phobius"/>
    </source>
</evidence>
<keyword evidence="4" id="KW-1185">Reference proteome</keyword>
<dbReference type="Proteomes" id="UP000682713">
    <property type="component" value="Unassembled WGS sequence"/>
</dbReference>
<keyword evidence="1" id="KW-1133">Transmembrane helix</keyword>
<gene>
    <name evidence="3" type="ORF">KHA93_21740</name>
</gene>
<dbReference type="Gene3D" id="3.30.70.270">
    <property type="match status" value="1"/>
</dbReference>
<reference evidence="3 4" key="1">
    <citation type="submission" date="2021-05" db="EMBL/GenBank/DDBJ databases">
        <title>Novel Bacillus species.</title>
        <authorList>
            <person name="Liu G."/>
        </authorList>
    </citation>
    <scope>NUCLEOTIDE SEQUENCE [LARGE SCALE GENOMIC DNA]</scope>
    <source>
        <strain evidence="3 4">FJAT-49732</strain>
    </source>
</reference>
<feature type="transmembrane region" description="Helical" evidence="1">
    <location>
        <begin position="303"/>
        <end position="325"/>
    </location>
</feature>
<dbReference type="PROSITE" id="PS50887">
    <property type="entry name" value="GGDEF"/>
    <property type="match status" value="1"/>
</dbReference>
<dbReference type="RefSeq" id="WP_213112631.1">
    <property type="nucleotide sequence ID" value="NZ_JAGYPJ010000001.1"/>
</dbReference>
<dbReference type="NCBIfam" id="TIGR00254">
    <property type="entry name" value="GGDEF"/>
    <property type="match status" value="1"/>
</dbReference>
<dbReference type="SMART" id="SM00267">
    <property type="entry name" value="GGDEF"/>
    <property type="match status" value="1"/>
</dbReference>
<dbReference type="InterPro" id="IPR052163">
    <property type="entry name" value="DGC-Regulatory_Protein"/>
</dbReference>
<dbReference type="EMBL" id="JAGYPJ010000001">
    <property type="protein sequence ID" value="MBS4202237.1"/>
    <property type="molecule type" value="Genomic_DNA"/>
</dbReference>
<dbReference type="InterPro" id="IPR000160">
    <property type="entry name" value="GGDEF_dom"/>
</dbReference>
<dbReference type="CDD" id="cd01949">
    <property type="entry name" value="GGDEF"/>
    <property type="match status" value="1"/>
</dbReference>
<accession>A0A942TU03</accession>
<organism evidence="3 4">
    <name type="scientific">Lederbergia citrisecunda</name>
    <dbReference type="NCBI Taxonomy" id="2833583"/>
    <lineage>
        <taxon>Bacteria</taxon>
        <taxon>Bacillati</taxon>
        <taxon>Bacillota</taxon>
        <taxon>Bacilli</taxon>
        <taxon>Bacillales</taxon>
        <taxon>Bacillaceae</taxon>
        <taxon>Lederbergia</taxon>
    </lineage>
</organism>
<keyword evidence="1" id="KW-0812">Transmembrane</keyword>
<feature type="transmembrane region" description="Helical" evidence="1">
    <location>
        <begin position="6"/>
        <end position="26"/>
    </location>
</feature>
<feature type="domain" description="GGDEF" evidence="2">
    <location>
        <begin position="359"/>
        <end position="490"/>
    </location>
</feature>
<evidence type="ECO:0000313" key="4">
    <source>
        <dbReference type="Proteomes" id="UP000682713"/>
    </source>
</evidence>
<dbReference type="InterPro" id="IPR029787">
    <property type="entry name" value="Nucleotide_cyclase"/>
</dbReference>
<protein>
    <submittedName>
        <fullName evidence="3">GGDEF domain-containing protein</fullName>
    </submittedName>
</protein>
<keyword evidence="1" id="KW-0472">Membrane</keyword>
<proteinExistence type="predicted"/>
<evidence type="ECO:0000259" key="2">
    <source>
        <dbReference type="PROSITE" id="PS50887"/>
    </source>
</evidence>
<dbReference type="InterPro" id="IPR043128">
    <property type="entry name" value="Rev_trsase/Diguanyl_cyclase"/>
</dbReference>
<sequence length="492" mass="56743">MKNFRLHLTLIIIVFSIFISFIVAFFDQVKLKNRLIEEYESKLSATEDSIIDSLHTIDKAYMFFDDDIAQKMKKISGDLLTLYEKNRDFDEWDFQALKTYYGMDIYIINEKNVITHSSFHEDVGLDFQSCCTRLSELLDTRRIEGVFVDDGMDIQQANGGIKKYSYAPTPDKKYIIELGIELSDGEIFKHFNFLQLKNELEEKYTFINNINIYSRGGNTLLVDSNKREEDIKRGSKRWSYFRKALESGEPVEVKGKWHDLDVTYRYVPYEATEKRGVSTNRVVEIVYNDYPLNKELVDNKKQFVLQLLVILIGAILLSLFIARWIGRPMFLAFHDSLTGLKNRAAFEDLVSDQLKKKDVNTALMMIDLDNFKLVNDRLGHSEGDRILKVTAEAIASFLSKKDSAVRIGGDEFGVIFANIQVEDLKKTALGMLNLMEQRFHDLPEEIDVSMSIGIAFADEQDNVDTLYAKADSALYRSKNNGKNQYHIYGDTE</sequence>